<feature type="region of interest" description="Disordered" evidence="1">
    <location>
        <begin position="94"/>
        <end position="165"/>
    </location>
</feature>
<organism evidence="3 4">
    <name type="scientific">Basidiobolus ranarum</name>
    <dbReference type="NCBI Taxonomy" id="34480"/>
    <lineage>
        <taxon>Eukaryota</taxon>
        <taxon>Fungi</taxon>
        <taxon>Fungi incertae sedis</taxon>
        <taxon>Zoopagomycota</taxon>
        <taxon>Entomophthoromycotina</taxon>
        <taxon>Basidiobolomycetes</taxon>
        <taxon>Basidiobolales</taxon>
        <taxon>Basidiobolaceae</taxon>
        <taxon>Basidiobolus</taxon>
    </lineage>
</organism>
<dbReference type="Proteomes" id="UP001479436">
    <property type="component" value="Unassembled WGS sequence"/>
</dbReference>
<proteinExistence type="predicted"/>
<evidence type="ECO:0000256" key="2">
    <source>
        <dbReference type="SAM" id="SignalP"/>
    </source>
</evidence>
<feature type="compositionally biased region" description="Polar residues" evidence="1">
    <location>
        <begin position="134"/>
        <end position="151"/>
    </location>
</feature>
<keyword evidence="4" id="KW-1185">Reference proteome</keyword>
<sequence length="165" mass="18151">MWLSTGHSSQIILSLAVCLTSTISVFGKTSAYPTSTIAISEPRAKMMPSQIRDTTYTRLSSYRVRQQSSTTIPTTHSMRQAYPVIAVPKVSYRQSSDLDSTYSTLRPTPQSSLNDLISKKSSSTLQPSSTNTTRSHVPSPTSTVEQLPTKSSKPEIKHDEPIPFN</sequence>
<reference evidence="3 4" key="1">
    <citation type="submission" date="2023-04" db="EMBL/GenBank/DDBJ databases">
        <title>Genome of Basidiobolus ranarum AG-B5.</title>
        <authorList>
            <person name="Stajich J.E."/>
            <person name="Carter-House D."/>
            <person name="Gryganskyi A."/>
        </authorList>
    </citation>
    <scope>NUCLEOTIDE SEQUENCE [LARGE SCALE GENOMIC DNA]</scope>
    <source>
        <strain evidence="3 4">AG-B5</strain>
    </source>
</reference>
<gene>
    <name evidence="3" type="ORF">K7432_006586</name>
</gene>
<keyword evidence="2" id="KW-0732">Signal</keyword>
<name>A0ABR2WUQ9_9FUNG</name>
<dbReference type="EMBL" id="JASJQH010000296">
    <property type="protein sequence ID" value="KAK9765234.1"/>
    <property type="molecule type" value="Genomic_DNA"/>
</dbReference>
<protein>
    <submittedName>
        <fullName evidence="3">Uncharacterized protein</fullName>
    </submittedName>
</protein>
<feature type="non-terminal residue" evidence="3">
    <location>
        <position position="165"/>
    </location>
</feature>
<accession>A0ABR2WUQ9</accession>
<feature type="chain" id="PRO_5045483447" evidence="2">
    <location>
        <begin position="32"/>
        <end position="165"/>
    </location>
</feature>
<evidence type="ECO:0000313" key="3">
    <source>
        <dbReference type="EMBL" id="KAK9765234.1"/>
    </source>
</evidence>
<feature type="signal peptide" evidence="2">
    <location>
        <begin position="1"/>
        <end position="31"/>
    </location>
</feature>
<comment type="caution">
    <text evidence="3">The sequence shown here is derived from an EMBL/GenBank/DDBJ whole genome shotgun (WGS) entry which is preliminary data.</text>
</comment>
<evidence type="ECO:0000256" key="1">
    <source>
        <dbReference type="SAM" id="MobiDB-lite"/>
    </source>
</evidence>
<evidence type="ECO:0000313" key="4">
    <source>
        <dbReference type="Proteomes" id="UP001479436"/>
    </source>
</evidence>
<feature type="compositionally biased region" description="Basic and acidic residues" evidence="1">
    <location>
        <begin position="152"/>
        <end position="165"/>
    </location>
</feature>
<feature type="compositionally biased region" description="Low complexity" evidence="1">
    <location>
        <begin position="119"/>
        <end position="133"/>
    </location>
</feature>
<feature type="compositionally biased region" description="Polar residues" evidence="1">
    <location>
        <begin position="94"/>
        <end position="115"/>
    </location>
</feature>